<dbReference type="HOGENOM" id="CLU_094156_2_1_7"/>
<dbReference type="GO" id="GO:0015450">
    <property type="term" value="F:protein-transporting ATPase activity"/>
    <property type="evidence" value="ECO:0007669"/>
    <property type="project" value="UniProtKB-UniRule"/>
</dbReference>
<dbReference type="GO" id="GO:0005886">
    <property type="term" value="C:plasma membrane"/>
    <property type="evidence" value="ECO:0007669"/>
    <property type="project" value="UniProtKB-SubCell"/>
</dbReference>
<dbReference type="GO" id="GO:0043952">
    <property type="term" value="P:protein transport by the Sec complex"/>
    <property type="evidence" value="ECO:0007669"/>
    <property type="project" value="TreeGrafter"/>
</dbReference>
<dbReference type="PRINTS" id="PR01651">
    <property type="entry name" value="SECGEXPORT"/>
</dbReference>
<name>A0A0B5FH64_9BACT</name>
<keyword evidence="13" id="KW-1185">Reference proteome</keyword>
<feature type="region of interest" description="Disordered" evidence="11">
    <location>
        <begin position="77"/>
        <end position="125"/>
    </location>
</feature>
<keyword evidence="3 10" id="KW-0813">Transport</keyword>
<dbReference type="OrthoDB" id="121323at2"/>
<keyword evidence="5 10" id="KW-0812">Transmembrane</keyword>
<evidence type="ECO:0000256" key="8">
    <source>
        <dbReference type="ARBA" id="ARBA00023010"/>
    </source>
</evidence>
<evidence type="ECO:0000256" key="3">
    <source>
        <dbReference type="ARBA" id="ARBA00022448"/>
    </source>
</evidence>
<evidence type="ECO:0000256" key="5">
    <source>
        <dbReference type="ARBA" id="ARBA00022692"/>
    </source>
</evidence>
<evidence type="ECO:0000256" key="10">
    <source>
        <dbReference type="RuleBase" id="RU365087"/>
    </source>
</evidence>
<keyword evidence="7 10" id="KW-1133">Transmembrane helix</keyword>
<reference evidence="12 13" key="1">
    <citation type="journal article" date="2015" name="Genome Announc.">
        <title>Genomes of Geoalkalibacter ferrihydriticus Z-0531T and Geoalkalibacter subterraneus Red1T, Two Haloalkaliphilic Metal-Reducing Deltaproteobacteria.</title>
        <authorList>
            <person name="Badalamenti J.P."/>
            <person name="Krajmalnik-Brown R."/>
            <person name="Torres C.I."/>
            <person name="Bond D.R."/>
        </authorList>
    </citation>
    <scope>NUCLEOTIDE SEQUENCE [LARGE SCALE GENOMIC DNA]</scope>
    <source>
        <strain evidence="12 13">Red1</strain>
    </source>
</reference>
<keyword evidence="6 10" id="KW-0653">Protein transport</keyword>
<feature type="transmembrane region" description="Helical" evidence="10">
    <location>
        <begin position="51"/>
        <end position="73"/>
    </location>
</feature>
<proteinExistence type="inferred from homology"/>
<evidence type="ECO:0000256" key="11">
    <source>
        <dbReference type="SAM" id="MobiDB-lite"/>
    </source>
</evidence>
<evidence type="ECO:0000256" key="7">
    <source>
        <dbReference type="ARBA" id="ARBA00022989"/>
    </source>
</evidence>
<dbReference type="NCBIfam" id="TIGR00810">
    <property type="entry name" value="secG"/>
    <property type="match status" value="1"/>
</dbReference>
<dbReference type="KEGG" id="gsb:GSUB_09415"/>
<dbReference type="PANTHER" id="PTHR34182:SF1">
    <property type="entry name" value="PROTEIN-EXPORT MEMBRANE PROTEIN SECG"/>
    <property type="match status" value="1"/>
</dbReference>
<comment type="function">
    <text evidence="10">Involved in protein export. Participates in an early event of protein translocation.</text>
</comment>
<keyword evidence="8 10" id="KW-0811">Translocation</keyword>
<protein>
    <recommendedName>
        <fullName evidence="10">Protein-export membrane protein SecG</fullName>
    </recommendedName>
</protein>
<feature type="compositionally biased region" description="Low complexity" evidence="11">
    <location>
        <begin position="101"/>
        <end position="125"/>
    </location>
</feature>
<accession>A0A0B5FH64</accession>
<dbReference type="PANTHER" id="PTHR34182">
    <property type="entry name" value="PROTEIN-EXPORT MEMBRANE PROTEIN SECG"/>
    <property type="match status" value="1"/>
</dbReference>
<evidence type="ECO:0000256" key="9">
    <source>
        <dbReference type="ARBA" id="ARBA00023136"/>
    </source>
</evidence>
<evidence type="ECO:0000256" key="6">
    <source>
        <dbReference type="ARBA" id="ARBA00022927"/>
    </source>
</evidence>
<evidence type="ECO:0000256" key="2">
    <source>
        <dbReference type="ARBA" id="ARBA00008445"/>
    </source>
</evidence>
<dbReference type="AlphaFoldDB" id="A0A0B5FH64"/>
<dbReference type="Pfam" id="PF03840">
    <property type="entry name" value="SecG"/>
    <property type="match status" value="1"/>
</dbReference>
<dbReference type="STRING" id="483547.GSUB_09415"/>
<dbReference type="GO" id="GO:0009306">
    <property type="term" value="P:protein secretion"/>
    <property type="evidence" value="ECO:0007669"/>
    <property type="project" value="UniProtKB-UniRule"/>
</dbReference>
<sequence>MATFLIILHVLVCIALILIVLLQAGKGAEVGAAFGAGASGTVFGARGAGSFLGKMTGAAAVIFMLTSLILSYFSGQPGSSSVMPDVVAPAQQEAPAPPPSQGATPAATPDQAPALPAEETAPAEK</sequence>
<dbReference type="RefSeq" id="WP_040200458.1">
    <property type="nucleotide sequence ID" value="NZ_CP010311.1"/>
</dbReference>
<gene>
    <name evidence="12" type="ORF">GSUB_09415</name>
</gene>
<comment type="subcellular location">
    <subcellularLocation>
        <location evidence="1 10">Cell membrane</location>
        <topology evidence="1 10">Multi-pass membrane protein</topology>
    </subcellularLocation>
</comment>
<comment type="caution">
    <text evidence="10">Lacks conserved residue(s) required for the propagation of feature annotation.</text>
</comment>
<dbReference type="EMBL" id="CP010311">
    <property type="protein sequence ID" value="AJF06713.1"/>
    <property type="molecule type" value="Genomic_DNA"/>
</dbReference>
<dbReference type="GO" id="GO:0065002">
    <property type="term" value="P:intracellular protein transmembrane transport"/>
    <property type="evidence" value="ECO:0007669"/>
    <property type="project" value="TreeGrafter"/>
</dbReference>
<evidence type="ECO:0000313" key="12">
    <source>
        <dbReference type="EMBL" id="AJF06713.1"/>
    </source>
</evidence>
<comment type="similarity">
    <text evidence="2 10">Belongs to the SecG family.</text>
</comment>
<keyword evidence="9 10" id="KW-0472">Membrane</keyword>
<keyword evidence="4 10" id="KW-1003">Cell membrane</keyword>
<evidence type="ECO:0000256" key="4">
    <source>
        <dbReference type="ARBA" id="ARBA00022475"/>
    </source>
</evidence>
<dbReference type="Proteomes" id="UP000035036">
    <property type="component" value="Chromosome"/>
</dbReference>
<evidence type="ECO:0000256" key="1">
    <source>
        <dbReference type="ARBA" id="ARBA00004651"/>
    </source>
</evidence>
<organism evidence="12 13">
    <name type="scientific">Geoalkalibacter subterraneus</name>
    <dbReference type="NCBI Taxonomy" id="483547"/>
    <lineage>
        <taxon>Bacteria</taxon>
        <taxon>Pseudomonadati</taxon>
        <taxon>Thermodesulfobacteriota</taxon>
        <taxon>Desulfuromonadia</taxon>
        <taxon>Desulfuromonadales</taxon>
        <taxon>Geoalkalibacteraceae</taxon>
        <taxon>Geoalkalibacter</taxon>
    </lineage>
</organism>
<dbReference type="InterPro" id="IPR004692">
    <property type="entry name" value="SecG"/>
</dbReference>
<evidence type="ECO:0000313" key="13">
    <source>
        <dbReference type="Proteomes" id="UP000035036"/>
    </source>
</evidence>